<reference evidence="2" key="1">
    <citation type="submission" date="2023-04" db="EMBL/GenBank/DDBJ databases">
        <title>Phytophthora lilii NBRC 32176.</title>
        <authorList>
            <person name="Ichikawa N."/>
            <person name="Sato H."/>
            <person name="Tonouchi N."/>
        </authorList>
    </citation>
    <scope>NUCLEOTIDE SEQUENCE</scope>
    <source>
        <strain evidence="2">NBRC 32176</strain>
    </source>
</reference>
<comment type="caution">
    <text evidence="2">The sequence shown here is derived from an EMBL/GenBank/DDBJ whole genome shotgun (WGS) entry which is preliminary data.</text>
</comment>
<evidence type="ECO:0000313" key="3">
    <source>
        <dbReference type="Proteomes" id="UP001165083"/>
    </source>
</evidence>
<keyword evidence="3" id="KW-1185">Reference proteome</keyword>
<proteinExistence type="predicted"/>
<sequence>MVTRRSANDPSPHDDVSQPSPAAGAGARGTRRDETVTEVAAQQPGDVTQTAVAGGGDVTAQSGANGKRKRGRPKGSKKPKHAANAKPAARKRTRRVSTGLN</sequence>
<gene>
    <name evidence="2" type="ORF">Plil01_001536900</name>
</gene>
<evidence type="ECO:0000256" key="1">
    <source>
        <dbReference type="SAM" id="MobiDB-lite"/>
    </source>
</evidence>
<name>A0A9W6XDD8_9STRA</name>
<dbReference type="OrthoDB" id="10518390at2759"/>
<accession>A0A9W6XDD8</accession>
<feature type="compositionally biased region" description="Basic residues" evidence="1">
    <location>
        <begin position="66"/>
        <end position="95"/>
    </location>
</feature>
<dbReference type="EMBL" id="BSXW01001380">
    <property type="protein sequence ID" value="GMF36302.1"/>
    <property type="molecule type" value="Genomic_DNA"/>
</dbReference>
<dbReference type="Proteomes" id="UP001165083">
    <property type="component" value="Unassembled WGS sequence"/>
</dbReference>
<protein>
    <submittedName>
        <fullName evidence="2">Unnamed protein product</fullName>
    </submittedName>
</protein>
<feature type="region of interest" description="Disordered" evidence="1">
    <location>
        <begin position="1"/>
        <end position="101"/>
    </location>
</feature>
<dbReference type="AlphaFoldDB" id="A0A9W6XDD8"/>
<evidence type="ECO:0000313" key="2">
    <source>
        <dbReference type="EMBL" id="GMF36302.1"/>
    </source>
</evidence>
<organism evidence="2 3">
    <name type="scientific">Phytophthora lilii</name>
    <dbReference type="NCBI Taxonomy" id="2077276"/>
    <lineage>
        <taxon>Eukaryota</taxon>
        <taxon>Sar</taxon>
        <taxon>Stramenopiles</taxon>
        <taxon>Oomycota</taxon>
        <taxon>Peronosporomycetes</taxon>
        <taxon>Peronosporales</taxon>
        <taxon>Peronosporaceae</taxon>
        <taxon>Phytophthora</taxon>
    </lineage>
</organism>